<gene>
    <name evidence="3" type="ORF">B0I31_111151</name>
</gene>
<dbReference type="Gene3D" id="3.40.50.300">
    <property type="entry name" value="P-loop containing nucleotide triphosphate hydrolases"/>
    <property type="match status" value="1"/>
</dbReference>
<organism evidence="3 4">
    <name type="scientific">Saccharothrix carnea</name>
    <dbReference type="NCBI Taxonomy" id="1280637"/>
    <lineage>
        <taxon>Bacteria</taxon>
        <taxon>Bacillati</taxon>
        <taxon>Actinomycetota</taxon>
        <taxon>Actinomycetes</taxon>
        <taxon>Pseudonocardiales</taxon>
        <taxon>Pseudonocardiaceae</taxon>
        <taxon>Saccharothrix</taxon>
    </lineage>
</organism>
<dbReference type="SUPFAM" id="SSF52540">
    <property type="entry name" value="P-loop containing nucleoside triphosphate hydrolases"/>
    <property type="match status" value="1"/>
</dbReference>
<keyword evidence="4" id="KW-1185">Reference proteome</keyword>
<protein>
    <submittedName>
        <fullName evidence="3">Tetratricopeptide repeat protein</fullName>
    </submittedName>
</protein>
<feature type="domain" description="DUF7779" evidence="2">
    <location>
        <begin position="791"/>
        <end position="879"/>
    </location>
</feature>
<dbReference type="Proteomes" id="UP000241118">
    <property type="component" value="Unassembled WGS sequence"/>
</dbReference>
<dbReference type="OrthoDB" id="3885120at2"/>
<dbReference type="InterPro" id="IPR027417">
    <property type="entry name" value="P-loop_NTPase"/>
</dbReference>
<feature type="region of interest" description="Disordered" evidence="1">
    <location>
        <begin position="527"/>
        <end position="551"/>
    </location>
</feature>
<dbReference type="PANTHER" id="PTHR46082">
    <property type="entry name" value="ATP/GTP-BINDING PROTEIN-RELATED"/>
    <property type="match status" value="1"/>
</dbReference>
<evidence type="ECO:0000259" key="2">
    <source>
        <dbReference type="Pfam" id="PF25000"/>
    </source>
</evidence>
<reference evidence="3 4" key="1">
    <citation type="submission" date="2018-03" db="EMBL/GenBank/DDBJ databases">
        <title>Genomic Encyclopedia of Type Strains, Phase III (KMG-III): the genomes of soil and plant-associated and newly described type strains.</title>
        <authorList>
            <person name="Whitman W."/>
        </authorList>
    </citation>
    <scope>NUCLEOTIDE SEQUENCE [LARGE SCALE GENOMIC DNA]</scope>
    <source>
        <strain evidence="3 4">CGMCC 4.7097</strain>
    </source>
</reference>
<dbReference type="Gene3D" id="1.25.40.10">
    <property type="entry name" value="Tetratricopeptide repeat domain"/>
    <property type="match status" value="2"/>
</dbReference>
<feature type="compositionally biased region" description="Low complexity" evidence="1">
    <location>
        <begin position="78"/>
        <end position="88"/>
    </location>
</feature>
<proteinExistence type="predicted"/>
<sequence length="1366" mass="149997">MSADDPLTGGSAIRLTVREVRDALWLASRMSRGVSAHDPPAAVDPPRPAHLDSPPRPPSDPPSASREVEVPPVEVPDRAPAQRGSSRARAAIDASAALLPAVPALPERTRIARALRPLARTAPSPWREVLDEEATAVRAAQDGLWLPEWRPEPWHPFDVALVVDGSPSMAIWQHTARELAELLRRQGAFRDVRRYGLDFSPATPEGLRLRPEGPTAAAVPWNRLADPTGRRLVLVFTDGIGDAWRSGAAGHVLHHWGRVMPVAVVHALDQRLWQWSALDTRRVRLSSPSPGAPNRLLRSTPAEPAFATPPGGTVVPVLALSPEWMAPWARLVTEPGSGWVDTTATVVRPFDRDTAPEPARPPDVGARERVLGFRTVASITAFRLASLLAAAPLDLSSMKLVQRVMLPGSGLSALAEVMLGGLLVRKDGGAGPTSVRYDFHPGVREELLAGLQRADTVRVVRLLADHAPPEVTVLHNYADAVDTPDDVELPELSPGNAPYLRVQEAVFRALSGPYLARANRLAARGFGAREEASPEPGRRRRTPLDHRPEVWGPMPLRNPDFVGREELLAAVRRRLAEPSTAVLHGMGGVGKSQAAVEYVYRHASEYQVVWWIPAEHPAQVRTSFVELAKRLGVPAGSTDTAVSGVLQALRDGGAHARWMLVFDNADHPDELRPFFPTGDGDVLVTSRNPVWASIARPVEVDLFTRAESVELLRRRAGELDDDEADALAEALNDLPLAVEQAAAWRAQTGMAVEEYLDLLAENRDELRDAALPDDAALPIAAAWRVPLSRLAEDHPAALHLLQVCAFFGAEPIPQRLFRGARDAPVSPELVEAMEDPVAFNRAIREISRYSLARIDHRNHTMQLHHVVQAVLSSRVSPRERDQLRHAVHMLLVNGDPGDPSQAADWPRYAELVPHAVQAGAVECQDKWVRRLLINLVRYMLEVGDFSGAVEMAERSVAAWRAMAEDDDLRTLEMARLHGVGLRRLGRIHEARSLNVRTYAALRRKVGDDHEDTLNMLDTVAADRRREGSLVEELRLRRLVHAKARRMLGEDDPETLRYANNLAASLRSLGQFAQARELDEDTVRRFTDVLGADHLMTLRSRNALAVDLRECGDYGEAWDMLDDTLLRQRELFGEDHLYTIGAARALAVTRCRAGDHVGARELAEECLARYRRRQGESHLDTITSLMTLSVDLRHLDDLPAARDLAERSHRLFSRTSGAEHPFTMIAATNLAVTHRLSGDPDLARRLNTDATATLRRVFSADHPFALVSATNLAGDLAALGDHAAARELDEDTLRRSGQALGPRHPSTLAVALNLSLDLADLGDHAAADPLHRQAVTGLREVLGGHHPATRSAARRVRANCDIDTMEL</sequence>
<dbReference type="NCBIfam" id="NF040586">
    <property type="entry name" value="FxSxx_TPR"/>
    <property type="match status" value="1"/>
</dbReference>
<evidence type="ECO:0000256" key="1">
    <source>
        <dbReference type="SAM" id="MobiDB-lite"/>
    </source>
</evidence>
<comment type="caution">
    <text evidence="3">The sequence shown here is derived from an EMBL/GenBank/DDBJ whole genome shotgun (WGS) entry which is preliminary data.</text>
</comment>
<dbReference type="InterPro" id="IPR053137">
    <property type="entry name" value="NLR-like"/>
</dbReference>
<dbReference type="Pfam" id="PF25000">
    <property type="entry name" value="DUF7779"/>
    <property type="match status" value="1"/>
</dbReference>
<dbReference type="RefSeq" id="WP_106618666.1">
    <property type="nucleotide sequence ID" value="NZ_PYAX01000011.1"/>
</dbReference>
<evidence type="ECO:0000313" key="3">
    <source>
        <dbReference type="EMBL" id="PSL52864.1"/>
    </source>
</evidence>
<dbReference type="PANTHER" id="PTHR46082:SF6">
    <property type="entry name" value="AAA+ ATPASE DOMAIN-CONTAINING PROTEIN-RELATED"/>
    <property type="match status" value="1"/>
</dbReference>
<feature type="region of interest" description="Disordered" evidence="1">
    <location>
        <begin position="31"/>
        <end position="88"/>
    </location>
</feature>
<evidence type="ECO:0000313" key="4">
    <source>
        <dbReference type="Proteomes" id="UP000241118"/>
    </source>
</evidence>
<feature type="compositionally biased region" description="Pro residues" evidence="1">
    <location>
        <begin position="42"/>
        <end position="61"/>
    </location>
</feature>
<dbReference type="SUPFAM" id="SSF48452">
    <property type="entry name" value="TPR-like"/>
    <property type="match status" value="3"/>
</dbReference>
<dbReference type="InterPro" id="IPR047738">
    <property type="entry name" value="SAV_2336-like_N"/>
</dbReference>
<dbReference type="EMBL" id="PYAX01000011">
    <property type="protein sequence ID" value="PSL52864.1"/>
    <property type="molecule type" value="Genomic_DNA"/>
</dbReference>
<dbReference type="Pfam" id="PF13424">
    <property type="entry name" value="TPR_12"/>
    <property type="match status" value="3"/>
</dbReference>
<name>A0A2P8I334_SACCR</name>
<accession>A0A2P8I334</accession>
<dbReference type="InterPro" id="IPR056681">
    <property type="entry name" value="DUF7779"/>
</dbReference>
<dbReference type="InterPro" id="IPR011990">
    <property type="entry name" value="TPR-like_helical_dom_sf"/>
</dbReference>
<dbReference type="NCBIfam" id="NF041121">
    <property type="entry name" value="SAV_2336_NTERM"/>
    <property type="match status" value="1"/>
</dbReference>